<dbReference type="FunCoup" id="A0A151Z7D0">
    <property type="interactions" value="738"/>
</dbReference>
<dbReference type="OrthoDB" id="21249at2759"/>
<proteinExistence type="predicted"/>
<dbReference type="Proteomes" id="UP000076078">
    <property type="component" value="Unassembled WGS sequence"/>
</dbReference>
<reference evidence="1 2" key="1">
    <citation type="submission" date="2015-12" db="EMBL/GenBank/DDBJ databases">
        <title>Dictyostelia acquired genes for synthesis and detection of signals that induce cell-type specialization by lateral gene transfer from prokaryotes.</title>
        <authorList>
            <person name="Gloeckner G."/>
            <person name="Schaap P."/>
        </authorList>
    </citation>
    <scope>NUCLEOTIDE SEQUENCE [LARGE SCALE GENOMIC DNA]</scope>
    <source>
        <strain evidence="1 2">TK</strain>
    </source>
</reference>
<comment type="caution">
    <text evidence="1">The sequence shown here is derived from an EMBL/GenBank/DDBJ whole genome shotgun (WGS) entry which is preliminary data.</text>
</comment>
<protein>
    <submittedName>
        <fullName evidence="1">Uncharacterized protein</fullName>
    </submittedName>
</protein>
<sequence length="978" mass="103155">MDDVIVYTSNPAIKALITLTESLSIRNLNISSGSLLVQAGAALNVISQVTVGEGATLTCSSNCRISNLINVYGNLVIDGGSMIIDGVANVYGGFKVLSGTLEILSLQIPSTTEIIPVISGGILKITGISNIDALVTVKGNAQVIVSSGTTTISNGIQCIENSTFVASLATINLLGSTDCTFNNLLTLGSKTILNIEGPIVNLLGGIKTALDSTSKIYIKASAILNVSGISLIQCPLNIDSISKLVINNGQLTLTSLLNTVADSLIELQTDSKLILQSTILIDLFSPISLDSTALLQIANGQKIRFLGDISSQLGSVIQILSGGNCIFPSELQPTISSDIVVFDNATLDIQGTISVLGNLNCYPKSILKISTTIGKLNLGGSDSLLKINLDLQGDSILNLLEGSKCTLLHLIQSSNTSKIFLENSAQLIIQTSTDLIKSLQLSGDSSVIFHGNTLLEDLTVIAVDVTSYPSLIFNDCQKCILQGTLDQFGHITLVNANLQIKSAVDVILNHNILCDKNSSIYIETLGSLSVFGTDGSDKSIIDTFLQVDGDIYLSGEVDLNGGIEIAPLSKCTFENALININANSTFNNLLSVTGNGQLNINANINLLDGIFVLSPSFPLVIDSTLDGIISVIIKGNSSVNSPLRCQSTCNINLEAQSYIELNGGLITTAPSTIHLLTSDILLGGNSLISGKVILELGSNIVSVGNCHFLQGIQSIYDKSTIDSMNINNPSTDDGTNNLWIQAGSCQLSGLTSTLTGGIGIKPESSLEINAPVLCFSGLRNSGHLLVNSIVNVSRSLISQTTSESRCVLSKGAQLIAYTINMSQGRLEGLGKLITQSSCTCGGIVDGVFDVVGDFRLLESSILNIGIATKANHNQVQCSARAYLSGTVEVKRINTSLSDLKVGDKIPILRSSFCEGQLSLSDSTESREFQLQNTSSTYNLIYQPSNLKSSKTVEEDSSSSTVFVNLILSVSLIAITLFI</sequence>
<dbReference type="EMBL" id="LODT01000039">
    <property type="protein sequence ID" value="KYQ89869.1"/>
    <property type="molecule type" value="Genomic_DNA"/>
</dbReference>
<keyword evidence="2" id="KW-1185">Reference proteome</keyword>
<evidence type="ECO:0000313" key="2">
    <source>
        <dbReference type="Proteomes" id="UP000076078"/>
    </source>
</evidence>
<organism evidence="1 2">
    <name type="scientific">Tieghemostelium lacteum</name>
    <name type="common">Slime mold</name>
    <name type="synonym">Dictyostelium lacteum</name>
    <dbReference type="NCBI Taxonomy" id="361077"/>
    <lineage>
        <taxon>Eukaryota</taxon>
        <taxon>Amoebozoa</taxon>
        <taxon>Evosea</taxon>
        <taxon>Eumycetozoa</taxon>
        <taxon>Dictyostelia</taxon>
        <taxon>Dictyosteliales</taxon>
        <taxon>Raperosteliaceae</taxon>
        <taxon>Tieghemostelium</taxon>
    </lineage>
</organism>
<accession>A0A151Z7D0</accession>
<dbReference type="AlphaFoldDB" id="A0A151Z7D0"/>
<dbReference type="InParanoid" id="A0A151Z7D0"/>
<dbReference type="OMA" id="INKANCI"/>
<evidence type="ECO:0000313" key="1">
    <source>
        <dbReference type="EMBL" id="KYQ89869.1"/>
    </source>
</evidence>
<name>A0A151Z7D0_TIELA</name>
<gene>
    <name evidence="1" type="ORF">DLAC_09843</name>
</gene>